<dbReference type="EMBL" id="JAQQWI010000016">
    <property type="protein sequence ID" value="KAK8009552.1"/>
    <property type="molecule type" value="Genomic_DNA"/>
</dbReference>
<dbReference type="Proteomes" id="UP001396898">
    <property type="component" value="Unassembled WGS sequence"/>
</dbReference>
<sequence>MAFVDREIENAKNTAKKKAERFATFQKTVERVNCESEQKLKAKDEEMKAKDRLLNEAKNENSRLQGEVSRLQGNNDSRLQEAEKRIEQLEEENRRLQGVEEDFFKPKKTHSKYKDDVAKAKSALPE</sequence>
<name>A0ABR1RG03_9PEZI</name>
<feature type="region of interest" description="Disordered" evidence="1">
    <location>
        <begin position="100"/>
        <end position="126"/>
    </location>
</feature>
<accession>A0ABR1RG03</accession>
<evidence type="ECO:0008006" key="4">
    <source>
        <dbReference type="Google" id="ProtNLM"/>
    </source>
</evidence>
<organism evidence="2 3">
    <name type="scientific">Apiospora marii</name>
    <dbReference type="NCBI Taxonomy" id="335849"/>
    <lineage>
        <taxon>Eukaryota</taxon>
        <taxon>Fungi</taxon>
        <taxon>Dikarya</taxon>
        <taxon>Ascomycota</taxon>
        <taxon>Pezizomycotina</taxon>
        <taxon>Sordariomycetes</taxon>
        <taxon>Xylariomycetidae</taxon>
        <taxon>Amphisphaeriales</taxon>
        <taxon>Apiosporaceae</taxon>
        <taxon>Apiospora</taxon>
    </lineage>
</organism>
<feature type="region of interest" description="Disordered" evidence="1">
    <location>
        <begin position="57"/>
        <end position="81"/>
    </location>
</feature>
<comment type="caution">
    <text evidence="2">The sequence shown here is derived from an EMBL/GenBank/DDBJ whole genome shotgun (WGS) entry which is preliminary data.</text>
</comment>
<keyword evidence="3" id="KW-1185">Reference proteome</keyword>
<gene>
    <name evidence="2" type="ORF">PG991_012103</name>
</gene>
<evidence type="ECO:0000313" key="3">
    <source>
        <dbReference type="Proteomes" id="UP001396898"/>
    </source>
</evidence>
<proteinExistence type="predicted"/>
<evidence type="ECO:0000313" key="2">
    <source>
        <dbReference type="EMBL" id="KAK8009552.1"/>
    </source>
</evidence>
<protein>
    <recommendedName>
        <fullName evidence="4">Myosin tail domain-containing protein</fullName>
    </recommendedName>
</protein>
<evidence type="ECO:0000256" key="1">
    <source>
        <dbReference type="SAM" id="MobiDB-lite"/>
    </source>
</evidence>
<reference evidence="2 3" key="1">
    <citation type="submission" date="2023-01" db="EMBL/GenBank/DDBJ databases">
        <title>Analysis of 21 Apiospora genomes using comparative genomics revels a genus with tremendous synthesis potential of carbohydrate active enzymes and secondary metabolites.</title>
        <authorList>
            <person name="Sorensen T."/>
        </authorList>
    </citation>
    <scope>NUCLEOTIDE SEQUENCE [LARGE SCALE GENOMIC DNA]</scope>
    <source>
        <strain evidence="2 3">CBS 20057</strain>
    </source>
</reference>